<accession>A0A1F7ZRF1</accession>
<sequence>MARVLGKRSRSVQQWRPQTDYERWLEEHNENYQPGQDPEYHPSNPGLNGQVPLYHHEIDDSPRQMADSAHPTHSDITHLQSYKVHGEFLRRPGAGPPSPLGDALADSFRGHCLYQLALFFAVVIALRQIAKSLEKRRRRATAPSTPEPTQFTNRHSDEKLPV</sequence>
<gene>
    <name evidence="2" type="ORF">ABOM_009955</name>
</gene>
<name>A0A1F7ZRF1_9EURO</name>
<evidence type="ECO:0000256" key="1">
    <source>
        <dbReference type="SAM" id="MobiDB-lite"/>
    </source>
</evidence>
<dbReference type="OrthoDB" id="4497843at2759"/>
<dbReference type="RefSeq" id="XP_022385382.1">
    <property type="nucleotide sequence ID" value="XM_022537083.1"/>
</dbReference>
<dbReference type="AlphaFoldDB" id="A0A1F7ZRF1"/>
<evidence type="ECO:0000313" key="2">
    <source>
        <dbReference type="EMBL" id="OGM41665.1"/>
    </source>
</evidence>
<dbReference type="GeneID" id="34453345"/>
<evidence type="ECO:0000313" key="3">
    <source>
        <dbReference type="Proteomes" id="UP000179179"/>
    </source>
</evidence>
<organism evidence="2 3">
    <name type="scientific">Aspergillus bombycis</name>
    <dbReference type="NCBI Taxonomy" id="109264"/>
    <lineage>
        <taxon>Eukaryota</taxon>
        <taxon>Fungi</taxon>
        <taxon>Dikarya</taxon>
        <taxon>Ascomycota</taxon>
        <taxon>Pezizomycotina</taxon>
        <taxon>Eurotiomycetes</taxon>
        <taxon>Eurotiomycetidae</taxon>
        <taxon>Eurotiales</taxon>
        <taxon>Aspergillaceae</taxon>
        <taxon>Aspergillus</taxon>
    </lineage>
</organism>
<comment type="caution">
    <text evidence="2">The sequence shown here is derived from an EMBL/GenBank/DDBJ whole genome shotgun (WGS) entry which is preliminary data.</text>
</comment>
<feature type="compositionally biased region" description="Polar residues" evidence="1">
    <location>
        <begin position="142"/>
        <end position="153"/>
    </location>
</feature>
<dbReference type="Proteomes" id="UP000179179">
    <property type="component" value="Unassembled WGS sequence"/>
</dbReference>
<reference evidence="2 3" key="1">
    <citation type="journal article" date="2016" name="Genome Biol. Evol.">
        <title>Draft genome sequence of an aflatoxigenic Aspergillus species, A. bombycis.</title>
        <authorList>
            <person name="Moore G.G."/>
            <person name="Mack B.M."/>
            <person name="Beltz S.B."/>
            <person name="Gilbert M.K."/>
        </authorList>
    </citation>
    <scope>NUCLEOTIDE SEQUENCE [LARGE SCALE GENOMIC DNA]</scope>
    <source>
        <strain evidence="3">NRRL 26010</strain>
    </source>
</reference>
<keyword evidence="3" id="KW-1185">Reference proteome</keyword>
<dbReference type="EMBL" id="LYCR01000106">
    <property type="protein sequence ID" value="OGM41665.1"/>
    <property type="molecule type" value="Genomic_DNA"/>
</dbReference>
<feature type="region of interest" description="Disordered" evidence="1">
    <location>
        <begin position="134"/>
        <end position="162"/>
    </location>
</feature>
<protein>
    <submittedName>
        <fullName evidence="2">Uncharacterized protein</fullName>
    </submittedName>
</protein>
<proteinExistence type="predicted"/>